<evidence type="ECO:0000256" key="3">
    <source>
        <dbReference type="ARBA" id="ARBA00004752"/>
    </source>
</evidence>
<dbReference type="Pfam" id="PF08245">
    <property type="entry name" value="Mur_ligase_M"/>
    <property type="match status" value="1"/>
</dbReference>
<dbReference type="Pfam" id="PF02875">
    <property type="entry name" value="Mur_ligase_C"/>
    <property type="match status" value="1"/>
</dbReference>
<dbReference type="InterPro" id="IPR036615">
    <property type="entry name" value="Mur_ligase_C_dom_sf"/>
</dbReference>
<evidence type="ECO:0000256" key="9">
    <source>
        <dbReference type="ARBA" id="ARBA00022741"/>
    </source>
</evidence>
<comment type="pathway">
    <text evidence="3 17 18">Cell wall biogenesis; peptidoglycan biosynthesis.</text>
</comment>
<evidence type="ECO:0000256" key="12">
    <source>
        <dbReference type="ARBA" id="ARBA00022984"/>
    </source>
</evidence>
<keyword evidence="7 17" id="KW-0963">Cytoplasm</keyword>
<organism evidence="21 22">
    <name type="scientific">Alkalibacterium iburiense</name>
    <dbReference type="NCBI Taxonomy" id="290589"/>
    <lineage>
        <taxon>Bacteria</taxon>
        <taxon>Bacillati</taxon>
        <taxon>Bacillota</taxon>
        <taxon>Bacilli</taxon>
        <taxon>Lactobacillales</taxon>
        <taxon>Carnobacteriaceae</taxon>
        <taxon>Alkalibacterium</taxon>
    </lineage>
</organism>
<evidence type="ECO:0000256" key="14">
    <source>
        <dbReference type="ARBA" id="ARBA00030398"/>
    </source>
</evidence>
<dbReference type="HAMAP" id="MF_00639">
    <property type="entry name" value="MurD"/>
    <property type="match status" value="1"/>
</dbReference>
<evidence type="ECO:0000256" key="11">
    <source>
        <dbReference type="ARBA" id="ARBA00022960"/>
    </source>
</evidence>
<dbReference type="PANTHER" id="PTHR43692:SF1">
    <property type="entry name" value="UDP-N-ACETYLMURAMOYLALANINE--D-GLUTAMATE LIGASE"/>
    <property type="match status" value="1"/>
</dbReference>
<dbReference type="NCBIfam" id="TIGR01087">
    <property type="entry name" value="murD"/>
    <property type="match status" value="1"/>
</dbReference>
<dbReference type="Gene3D" id="3.40.50.720">
    <property type="entry name" value="NAD(P)-binding Rossmann-like Domain"/>
    <property type="match status" value="1"/>
</dbReference>
<comment type="caution">
    <text evidence="21">The sequence shown here is derived from an EMBL/GenBank/DDBJ whole genome shotgun (WGS) entry which is preliminary data.</text>
</comment>
<evidence type="ECO:0000313" key="22">
    <source>
        <dbReference type="Proteomes" id="UP001501166"/>
    </source>
</evidence>
<keyword evidence="17 18" id="KW-0132">Cell division</keyword>
<evidence type="ECO:0000259" key="20">
    <source>
        <dbReference type="Pfam" id="PF08245"/>
    </source>
</evidence>
<dbReference type="InterPro" id="IPR005762">
    <property type="entry name" value="MurD"/>
</dbReference>
<dbReference type="Gene3D" id="3.90.190.20">
    <property type="entry name" value="Mur ligase, C-terminal domain"/>
    <property type="match status" value="1"/>
</dbReference>
<dbReference type="InterPro" id="IPR013221">
    <property type="entry name" value="Mur_ligase_cen"/>
</dbReference>
<dbReference type="SUPFAM" id="SSF51984">
    <property type="entry name" value="MurCD N-terminal domain"/>
    <property type="match status" value="1"/>
</dbReference>
<comment type="function">
    <text evidence="1 17 18">Cell wall formation. Catalyzes the addition of glutamate to the nucleotide precursor UDP-N-acetylmuramoyl-L-alanine (UMA).</text>
</comment>
<comment type="similarity">
    <text evidence="4 17">Belongs to the MurCDEF family.</text>
</comment>
<keyword evidence="10 17" id="KW-0067">ATP-binding</keyword>
<proteinExistence type="inferred from homology"/>
<evidence type="ECO:0000256" key="13">
    <source>
        <dbReference type="ARBA" id="ARBA00023316"/>
    </source>
</evidence>
<dbReference type="InterPro" id="IPR036565">
    <property type="entry name" value="Mur-like_cat_sf"/>
</dbReference>
<keyword evidence="13 17" id="KW-0961">Cell wall biogenesis/degradation</keyword>
<accession>A0ABP3H9Q7</accession>
<evidence type="ECO:0000313" key="21">
    <source>
        <dbReference type="EMBL" id="GAA0365571.1"/>
    </source>
</evidence>
<dbReference type="InterPro" id="IPR004101">
    <property type="entry name" value="Mur_ligase_C"/>
</dbReference>
<keyword evidence="9 17" id="KW-0547">Nucleotide-binding</keyword>
<evidence type="ECO:0000256" key="17">
    <source>
        <dbReference type="HAMAP-Rule" id="MF_00639"/>
    </source>
</evidence>
<sequence>MKIINDFKNKKVLVLGLAMSGYSASKLLLKLGAEVIVNDFQDLTHDKQAIELSSLGVEIVSGGHPLSLLDDSVDYIIKNPGIPYTNPLIKKAQDKAIPILTEIELAYLINESSIIAITGTNGKTTTTKMVEAVLKHNREKGQVYASGNIGVPASTTAQKVTSEDDTVMEVSSFQLMGIQSFKPSIAVITNIYSAHLDYHKTRKEYVLAKLAITKNHTESDYLVYNADQSELTELVLNESRAQLIPFSRKKKLFKGVWIENQNILFNSEIIMNVQDIILPGKHNLENILAAIAVAKIKGVTNETIQFVFKQFKGVPHRMQYVDEINTRLFYNDSKATNTLATIHALDGFDKPVILIAGGMDRGDSYEELIPALRNHVKALITFGETAEKIAVIGKEVNLPKIKQLTTVSESVQQAYKWSEEEDVILLSPASASWDQYKTFEERGEDFIKAVSELKSE</sequence>
<keyword evidence="12 17" id="KW-0573">Peptidoglycan synthesis</keyword>
<reference evidence="22" key="1">
    <citation type="journal article" date="2019" name="Int. J. Syst. Evol. Microbiol.">
        <title>The Global Catalogue of Microorganisms (GCM) 10K type strain sequencing project: providing services to taxonomists for standard genome sequencing and annotation.</title>
        <authorList>
            <consortium name="The Broad Institute Genomics Platform"/>
            <consortium name="The Broad Institute Genome Sequencing Center for Infectious Disease"/>
            <person name="Wu L."/>
            <person name="Ma J."/>
        </authorList>
    </citation>
    <scope>NUCLEOTIDE SEQUENCE [LARGE SCALE GENOMIC DNA]</scope>
    <source>
        <strain evidence="22">JCM 12662</strain>
    </source>
</reference>
<evidence type="ECO:0000256" key="16">
    <source>
        <dbReference type="ARBA" id="ARBA00047632"/>
    </source>
</evidence>
<evidence type="ECO:0000256" key="5">
    <source>
        <dbReference type="ARBA" id="ARBA00012212"/>
    </source>
</evidence>
<feature type="binding site" evidence="17">
    <location>
        <begin position="119"/>
        <end position="125"/>
    </location>
    <ligand>
        <name>ATP</name>
        <dbReference type="ChEBI" id="CHEBI:30616"/>
    </ligand>
</feature>
<evidence type="ECO:0000256" key="7">
    <source>
        <dbReference type="ARBA" id="ARBA00022490"/>
    </source>
</evidence>
<evidence type="ECO:0000256" key="2">
    <source>
        <dbReference type="ARBA" id="ARBA00004496"/>
    </source>
</evidence>
<name>A0ABP3H9Q7_9LACT</name>
<evidence type="ECO:0000256" key="18">
    <source>
        <dbReference type="RuleBase" id="RU003664"/>
    </source>
</evidence>
<dbReference type="SUPFAM" id="SSF53244">
    <property type="entry name" value="MurD-like peptide ligases, peptide-binding domain"/>
    <property type="match status" value="1"/>
</dbReference>
<dbReference type="SUPFAM" id="SSF53623">
    <property type="entry name" value="MurD-like peptide ligases, catalytic domain"/>
    <property type="match status" value="1"/>
</dbReference>
<dbReference type="RefSeq" id="WP_343755707.1">
    <property type="nucleotide sequence ID" value="NZ_BAAACW010000109.1"/>
</dbReference>
<comment type="catalytic activity">
    <reaction evidence="16 17 18">
        <text>UDP-N-acetyl-alpha-D-muramoyl-L-alanine + D-glutamate + ATP = UDP-N-acetyl-alpha-D-muramoyl-L-alanyl-D-glutamate + ADP + phosphate + H(+)</text>
        <dbReference type="Rhea" id="RHEA:16429"/>
        <dbReference type="ChEBI" id="CHEBI:15378"/>
        <dbReference type="ChEBI" id="CHEBI:29986"/>
        <dbReference type="ChEBI" id="CHEBI:30616"/>
        <dbReference type="ChEBI" id="CHEBI:43474"/>
        <dbReference type="ChEBI" id="CHEBI:83898"/>
        <dbReference type="ChEBI" id="CHEBI:83900"/>
        <dbReference type="ChEBI" id="CHEBI:456216"/>
        <dbReference type="EC" id="6.3.2.9"/>
    </reaction>
</comment>
<keyword evidence="11 17" id="KW-0133">Cell shape</keyword>
<dbReference type="EMBL" id="BAAACW010000109">
    <property type="protein sequence ID" value="GAA0365571.1"/>
    <property type="molecule type" value="Genomic_DNA"/>
</dbReference>
<gene>
    <name evidence="17 21" type="primary">murD</name>
    <name evidence="21" type="ORF">GCM10008932_17200</name>
</gene>
<dbReference type="PANTHER" id="PTHR43692">
    <property type="entry name" value="UDP-N-ACETYLMURAMOYLALANINE--D-GLUTAMATE LIGASE"/>
    <property type="match status" value="1"/>
</dbReference>
<keyword evidence="17 18" id="KW-0131">Cell cycle</keyword>
<comment type="subcellular location">
    <subcellularLocation>
        <location evidence="2 17 18">Cytoplasm</location>
    </subcellularLocation>
</comment>
<keyword evidence="22" id="KW-1185">Reference proteome</keyword>
<dbReference type="GO" id="GO:0016874">
    <property type="term" value="F:ligase activity"/>
    <property type="evidence" value="ECO:0007669"/>
    <property type="project" value="UniProtKB-KW"/>
</dbReference>
<evidence type="ECO:0000256" key="8">
    <source>
        <dbReference type="ARBA" id="ARBA00022598"/>
    </source>
</evidence>
<keyword evidence="8 17" id="KW-0436">Ligase</keyword>
<evidence type="ECO:0000259" key="19">
    <source>
        <dbReference type="Pfam" id="PF02875"/>
    </source>
</evidence>
<protein>
    <recommendedName>
        <fullName evidence="6 17">UDP-N-acetylmuramoylalanine--D-glutamate ligase</fullName>
        <ecNumber evidence="5 17">6.3.2.9</ecNumber>
    </recommendedName>
    <alternativeName>
        <fullName evidence="15 17">D-glutamic acid-adding enzyme</fullName>
    </alternativeName>
    <alternativeName>
        <fullName evidence="14 17">UDP-N-acetylmuramoyl-L-alanyl-D-glutamate synthetase</fullName>
    </alternativeName>
</protein>
<evidence type="ECO:0000256" key="10">
    <source>
        <dbReference type="ARBA" id="ARBA00022840"/>
    </source>
</evidence>
<dbReference type="Pfam" id="PF21799">
    <property type="entry name" value="MurD-like_N"/>
    <property type="match status" value="1"/>
</dbReference>
<feature type="domain" description="Mur ligase C-terminal" evidence="19">
    <location>
        <begin position="316"/>
        <end position="429"/>
    </location>
</feature>
<dbReference type="Gene3D" id="3.40.1190.10">
    <property type="entry name" value="Mur-like, catalytic domain"/>
    <property type="match status" value="1"/>
</dbReference>
<dbReference type="EC" id="6.3.2.9" evidence="5 17"/>
<evidence type="ECO:0000256" key="6">
    <source>
        <dbReference type="ARBA" id="ARBA00015655"/>
    </source>
</evidence>
<evidence type="ECO:0000256" key="4">
    <source>
        <dbReference type="ARBA" id="ARBA00010416"/>
    </source>
</evidence>
<dbReference type="Proteomes" id="UP001501166">
    <property type="component" value="Unassembled WGS sequence"/>
</dbReference>
<feature type="domain" description="Mur ligase central" evidence="20">
    <location>
        <begin position="117"/>
        <end position="294"/>
    </location>
</feature>
<evidence type="ECO:0000256" key="1">
    <source>
        <dbReference type="ARBA" id="ARBA00002734"/>
    </source>
</evidence>
<evidence type="ECO:0000256" key="15">
    <source>
        <dbReference type="ARBA" id="ARBA00032324"/>
    </source>
</evidence>